<sequence length="116" mass="13248">SLWLVCVTEAGNLYHVYPPVIAKTDPQPLSLYPDLEHPYPLLSLPDLELRSKLFPSYQTSPIINLFVFITLSKPQLKELLEETQAINNKQYTQDQMSQNSPTSPTGQIEYPDSNER</sequence>
<protein>
    <submittedName>
        <fullName evidence="2">Uncharacterized protein</fullName>
    </submittedName>
</protein>
<evidence type="ECO:0000313" key="2">
    <source>
        <dbReference type="EMBL" id="CAG7833078.1"/>
    </source>
</evidence>
<evidence type="ECO:0000313" key="3">
    <source>
        <dbReference type="Proteomes" id="UP000708208"/>
    </source>
</evidence>
<reference evidence="2" key="1">
    <citation type="submission" date="2021-06" db="EMBL/GenBank/DDBJ databases">
        <authorList>
            <person name="Hodson N. C."/>
            <person name="Mongue J. A."/>
            <person name="Jaron S. K."/>
        </authorList>
    </citation>
    <scope>NUCLEOTIDE SEQUENCE</scope>
</reference>
<keyword evidence="3" id="KW-1185">Reference proteome</keyword>
<feature type="region of interest" description="Disordered" evidence="1">
    <location>
        <begin position="88"/>
        <end position="116"/>
    </location>
</feature>
<dbReference type="EMBL" id="CAJVCH010568352">
    <property type="protein sequence ID" value="CAG7833078.1"/>
    <property type="molecule type" value="Genomic_DNA"/>
</dbReference>
<accession>A0A8J2LJH6</accession>
<feature type="non-terminal residue" evidence="2">
    <location>
        <position position="1"/>
    </location>
</feature>
<dbReference type="Proteomes" id="UP000708208">
    <property type="component" value="Unassembled WGS sequence"/>
</dbReference>
<evidence type="ECO:0000256" key="1">
    <source>
        <dbReference type="SAM" id="MobiDB-lite"/>
    </source>
</evidence>
<dbReference type="AlphaFoldDB" id="A0A8J2LJH6"/>
<gene>
    <name evidence="2" type="ORF">AFUS01_LOCUS42725</name>
</gene>
<feature type="compositionally biased region" description="Polar residues" evidence="1">
    <location>
        <begin position="88"/>
        <end position="106"/>
    </location>
</feature>
<organism evidence="2 3">
    <name type="scientific">Allacma fusca</name>
    <dbReference type="NCBI Taxonomy" id="39272"/>
    <lineage>
        <taxon>Eukaryota</taxon>
        <taxon>Metazoa</taxon>
        <taxon>Ecdysozoa</taxon>
        <taxon>Arthropoda</taxon>
        <taxon>Hexapoda</taxon>
        <taxon>Collembola</taxon>
        <taxon>Symphypleona</taxon>
        <taxon>Sminthuridae</taxon>
        <taxon>Allacma</taxon>
    </lineage>
</organism>
<name>A0A8J2LJH6_9HEXA</name>
<comment type="caution">
    <text evidence="2">The sequence shown here is derived from an EMBL/GenBank/DDBJ whole genome shotgun (WGS) entry which is preliminary data.</text>
</comment>
<proteinExistence type="predicted"/>